<dbReference type="NCBIfam" id="TIGR00674">
    <property type="entry name" value="dapA"/>
    <property type="match status" value="1"/>
</dbReference>
<evidence type="ECO:0000256" key="15">
    <source>
        <dbReference type="PIRSR" id="PIRSR001365-2"/>
    </source>
</evidence>
<evidence type="ECO:0000256" key="6">
    <source>
        <dbReference type="ARBA" id="ARBA00022605"/>
    </source>
</evidence>
<reference evidence="16 17" key="1">
    <citation type="journal article" date="2011" name="Stand. Genomic Sci.">
        <title>Complete genome sequence of the gliding freshwater bacterium Fluviicola taffensis type strain (RW262).</title>
        <authorList>
            <person name="Woyke T."/>
            <person name="Chertkov O."/>
            <person name="Lapidus A."/>
            <person name="Nolan M."/>
            <person name="Lucas S."/>
            <person name="Del Rio T.G."/>
            <person name="Tice H."/>
            <person name="Cheng J.F."/>
            <person name="Tapia R."/>
            <person name="Han C."/>
            <person name="Goodwin L."/>
            <person name="Pitluck S."/>
            <person name="Liolios K."/>
            <person name="Pagani I."/>
            <person name="Ivanova N."/>
            <person name="Huntemann M."/>
            <person name="Mavromatis K."/>
            <person name="Mikhailova N."/>
            <person name="Pati A."/>
            <person name="Chen A."/>
            <person name="Palaniappan K."/>
            <person name="Land M."/>
            <person name="Hauser L."/>
            <person name="Brambilla E.M."/>
            <person name="Rohde M."/>
            <person name="Mwirichia R."/>
            <person name="Sikorski J."/>
            <person name="Tindall B.J."/>
            <person name="Goker M."/>
            <person name="Bristow J."/>
            <person name="Eisen J.A."/>
            <person name="Markowitz V."/>
            <person name="Hugenholtz P."/>
            <person name="Klenk H.P."/>
            <person name="Kyrpides N.C."/>
        </authorList>
    </citation>
    <scope>NUCLEOTIDE SEQUENCE [LARGE SCALE GENOMIC DNA]</scope>
    <source>
        <strain evidence="17">DSM 16823 / RW262 / RW262</strain>
    </source>
</reference>
<dbReference type="Pfam" id="PF00701">
    <property type="entry name" value="DHDPS"/>
    <property type="match status" value="1"/>
</dbReference>
<dbReference type="PROSITE" id="PS00666">
    <property type="entry name" value="DHDPS_2"/>
    <property type="match status" value="1"/>
</dbReference>
<keyword evidence="7 12" id="KW-0220">Diaminopimelate biosynthesis</keyword>
<dbReference type="UniPathway" id="UPA00034">
    <property type="reaction ID" value="UER00017"/>
</dbReference>
<evidence type="ECO:0000256" key="10">
    <source>
        <dbReference type="ARBA" id="ARBA00023270"/>
    </source>
</evidence>
<evidence type="ECO:0000256" key="4">
    <source>
        <dbReference type="ARBA" id="ARBA00012086"/>
    </source>
</evidence>
<gene>
    <name evidence="12" type="primary">dapA</name>
    <name evidence="16" type="ordered locus">Fluta_0042</name>
</gene>
<evidence type="ECO:0000256" key="8">
    <source>
        <dbReference type="ARBA" id="ARBA00023154"/>
    </source>
</evidence>
<comment type="catalytic activity">
    <reaction evidence="11 12">
        <text>L-aspartate 4-semialdehyde + pyruvate = (2S,4S)-4-hydroxy-2,3,4,5-tetrahydrodipicolinate + H2O + H(+)</text>
        <dbReference type="Rhea" id="RHEA:34171"/>
        <dbReference type="ChEBI" id="CHEBI:15361"/>
        <dbReference type="ChEBI" id="CHEBI:15377"/>
        <dbReference type="ChEBI" id="CHEBI:15378"/>
        <dbReference type="ChEBI" id="CHEBI:67139"/>
        <dbReference type="ChEBI" id="CHEBI:537519"/>
        <dbReference type="EC" id="4.3.3.7"/>
    </reaction>
</comment>
<feature type="binding site" evidence="12 15">
    <location>
        <position position="204"/>
    </location>
    <ligand>
        <name>pyruvate</name>
        <dbReference type="ChEBI" id="CHEBI:15361"/>
    </ligand>
</feature>
<dbReference type="GO" id="GO:0008840">
    <property type="term" value="F:4-hydroxy-tetrahydrodipicolinate synthase activity"/>
    <property type="evidence" value="ECO:0007669"/>
    <property type="project" value="UniProtKB-UniRule"/>
</dbReference>
<dbReference type="InterPro" id="IPR020625">
    <property type="entry name" value="Schiff_base-form_aldolases_AS"/>
</dbReference>
<dbReference type="GO" id="GO:0019877">
    <property type="term" value="P:diaminopimelate biosynthetic process"/>
    <property type="evidence" value="ECO:0007669"/>
    <property type="project" value="UniProtKB-UniRule"/>
</dbReference>
<accession>F2IAB7</accession>
<dbReference type="PIRSF" id="PIRSF001365">
    <property type="entry name" value="DHDPS"/>
    <property type="match status" value="1"/>
</dbReference>
<evidence type="ECO:0000313" key="17">
    <source>
        <dbReference type="Proteomes" id="UP000007463"/>
    </source>
</evidence>
<evidence type="ECO:0000256" key="3">
    <source>
        <dbReference type="ARBA" id="ARBA00007592"/>
    </source>
</evidence>
<feature type="site" description="Part of a proton relay during catalysis" evidence="12">
    <location>
        <position position="108"/>
    </location>
</feature>
<evidence type="ECO:0000256" key="1">
    <source>
        <dbReference type="ARBA" id="ARBA00003294"/>
    </source>
</evidence>
<dbReference type="EC" id="4.3.3.7" evidence="4 12"/>
<evidence type="ECO:0000256" key="7">
    <source>
        <dbReference type="ARBA" id="ARBA00022915"/>
    </source>
</evidence>
<comment type="function">
    <text evidence="1 12">Catalyzes the condensation of (S)-aspartate-beta-semialdehyde [(S)-ASA] and pyruvate to 4-hydroxy-tetrahydrodipicolinate (HTPA).</text>
</comment>
<dbReference type="Gene3D" id="3.20.20.70">
    <property type="entry name" value="Aldolase class I"/>
    <property type="match status" value="1"/>
</dbReference>
<feature type="active site" description="Proton donor/acceptor" evidence="12 14">
    <location>
        <position position="134"/>
    </location>
</feature>
<keyword evidence="8 12" id="KW-0457">Lysine biosynthesis</keyword>
<dbReference type="PANTHER" id="PTHR12128:SF66">
    <property type="entry name" value="4-HYDROXY-2-OXOGLUTARATE ALDOLASE, MITOCHONDRIAL"/>
    <property type="match status" value="1"/>
</dbReference>
<dbReference type="GO" id="GO:0005829">
    <property type="term" value="C:cytosol"/>
    <property type="evidence" value="ECO:0007669"/>
    <property type="project" value="TreeGrafter"/>
</dbReference>
<feature type="active site" description="Schiff-base intermediate with substrate" evidence="12 14">
    <location>
        <position position="162"/>
    </location>
</feature>
<evidence type="ECO:0000256" key="12">
    <source>
        <dbReference type="HAMAP-Rule" id="MF_00418"/>
    </source>
</evidence>
<dbReference type="OrthoDB" id="9782828at2"/>
<dbReference type="InterPro" id="IPR002220">
    <property type="entry name" value="DapA-like"/>
</dbReference>
<comment type="subcellular location">
    <subcellularLocation>
        <location evidence="12">Cytoplasm</location>
    </subcellularLocation>
</comment>
<evidence type="ECO:0000256" key="9">
    <source>
        <dbReference type="ARBA" id="ARBA00023239"/>
    </source>
</evidence>
<evidence type="ECO:0000313" key="16">
    <source>
        <dbReference type="EMBL" id="AEA42052.1"/>
    </source>
</evidence>
<comment type="similarity">
    <text evidence="3 12 13">Belongs to the DapA family.</text>
</comment>
<dbReference type="PRINTS" id="PR00146">
    <property type="entry name" value="DHPICSNTHASE"/>
</dbReference>
<dbReference type="CDD" id="cd00950">
    <property type="entry name" value="DHDPS"/>
    <property type="match status" value="1"/>
</dbReference>
<dbReference type="AlphaFoldDB" id="F2IAB7"/>
<evidence type="ECO:0000256" key="2">
    <source>
        <dbReference type="ARBA" id="ARBA00005120"/>
    </source>
</evidence>
<evidence type="ECO:0000256" key="11">
    <source>
        <dbReference type="ARBA" id="ARBA00047836"/>
    </source>
</evidence>
<comment type="caution">
    <text evidence="12">Was originally thought to be a dihydrodipicolinate synthase (DHDPS), catalyzing the condensation of (S)-aspartate-beta-semialdehyde [(S)-ASA] and pyruvate to dihydrodipicolinate (DHDP). However, it was shown in E.coli that the product of the enzymatic reaction is not dihydrodipicolinate but in fact (4S)-4-hydroxy-2,3,4,5-tetrahydro-(2S)-dipicolinic acid (HTPA), and that the consecutive dehydration reaction leading to DHDP is not spontaneous but catalyzed by DapB.</text>
</comment>
<comment type="pathway">
    <text evidence="2 12">Amino-acid biosynthesis; L-lysine biosynthesis via DAP pathway; (S)-tetrahydrodipicolinate from L-aspartate: step 3/4.</text>
</comment>
<comment type="subunit">
    <text evidence="12">Homotetramer; dimer of dimers.</text>
</comment>
<dbReference type="InterPro" id="IPR013785">
    <property type="entry name" value="Aldolase_TIM"/>
</dbReference>
<protein>
    <recommendedName>
        <fullName evidence="4 12">4-hydroxy-tetrahydrodipicolinate synthase</fullName>
        <shortName evidence="12">HTPA synthase</shortName>
        <ecNumber evidence="4 12">4.3.3.7</ecNumber>
    </recommendedName>
</protein>
<feature type="binding site" evidence="12 15">
    <location>
        <position position="47"/>
    </location>
    <ligand>
        <name>pyruvate</name>
        <dbReference type="ChEBI" id="CHEBI:15361"/>
    </ligand>
</feature>
<organism evidence="16 17">
    <name type="scientific">Fluviicola taffensis (strain DSM 16823 / NCIMB 13979 / RW262)</name>
    <dbReference type="NCBI Taxonomy" id="755732"/>
    <lineage>
        <taxon>Bacteria</taxon>
        <taxon>Pseudomonadati</taxon>
        <taxon>Bacteroidota</taxon>
        <taxon>Flavobacteriia</taxon>
        <taxon>Flavobacteriales</taxon>
        <taxon>Crocinitomicaceae</taxon>
        <taxon>Fluviicola</taxon>
    </lineage>
</organism>
<proteinExistence type="inferred from homology"/>
<dbReference type="EMBL" id="CP002542">
    <property type="protein sequence ID" value="AEA42052.1"/>
    <property type="molecule type" value="Genomic_DNA"/>
</dbReference>
<dbReference type="SUPFAM" id="SSF51569">
    <property type="entry name" value="Aldolase"/>
    <property type="match status" value="1"/>
</dbReference>
<keyword evidence="17" id="KW-1185">Reference proteome</keyword>
<keyword evidence="5 12" id="KW-0963">Cytoplasm</keyword>
<dbReference type="HOGENOM" id="CLU_049343_7_1_10"/>
<dbReference type="RefSeq" id="WP_013684826.1">
    <property type="nucleotide sequence ID" value="NC_015321.1"/>
</dbReference>
<evidence type="ECO:0000256" key="5">
    <source>
        <dbReference type="ARBA" id="ARBA00022490"/>
    </source>
</evidence>
<dbReference type="KEGG" id="fte:Fluta_0042"/>
<dbReference type="HAMAP" id="MF_00418">
    <property type="entry name" value="DapA"/>
    <property type="match status" value="1"/>
</dbReference>
<feature type="site" description="Part of a proton relay during catalysis" evidence="12">
    <location>
        <position position="46"/>
    </location>
</feature>
<evidence type="ECO:0000256" key="13">
    <source>
        <dbReference type="PIRNR" id="PIRNR001365"/>
    </source>
</evidence>
<keyword evidence="10 12" id="KW-0704">Schiff base</keyword>
<dbReference type="eggNOG" id="COG0329">
    <property type="taxonomic scope" value="Bacteria"/>
</dbReference>
<reference evidence="17" key="2">
    <citation type="submission" date="2011-02" db="EMBL/GenBank/DDBJ databases">
        <title>The complete genome of Fluviicola taffensis DSM 16823.</title>
        <authorList>
            <consortium name="US DOE Joint Genome Institute (JGI-PGF)"/>
            <person name="Lucas S."/>
            <person name="Copeland A."/>
            <person name="Lapidus A."/>
            <person name="Bruce D."/>
            <person name="Goodwin L."/>
            <person name="Pitluck S."/>
            <person name="Kyrpides N."/>
            <person name="Mavromatis K."/>
            <person name="Ivanova N."/>
            <person name="Mikhailova N."/>
            <person name="Pagani I."/>
            <person name="Chertkov O."/>
            <person name="Detter J.C."/>
            <person name="Han C."/>
            <person name="Tapia R."/>
            <person name="Land M."/>
            <person name="Hauser L."/>
            <person name="Markowitz V."/>
            <person name="Cheng J.-F."/>
            <person name="Hugenholtz P."/>
            <person name="Woyke T."/>
            <person name="Wu D."/>
            <person name="Tindall B."/>
            <person name="Pomrenke H.G."/>
            <person name="Brambilla E."/>
            <person name="Klenk H.-P."/>
            <person name="Eisen J.A."/>
        </authorList>
    </citation>
    <scope>NUCLEOTIDE SEQUENCE [LARGE SCALE GENOMIC DNA]</scope>
    <source>
        <strain evidence="17">DSM 16823 / RW262 / RW262</strain>
    </source>
</reference>
<keyword evidence="6 12" id="KW-0028">Amino-acid biosynthesis</keyword>
<dbReference type="SMART" id="SM01130">
    <property type="entry name" value="DHDPS"/>
    <property type="match status" value="1"/>
</dbReference>
<dbReference type="STRING" id="755732.Fluta_0042"/>
<dbReference type="Proteomes" id="UP000007463">
    <property type="component" value="Chromosome"/>
</dbReference>
<dbReference type="PANTHER" id="PTHR12128">
    <property type="entry name" value="DIHYDRODIPICOLINATE SYNTHASE"/>
    <property type="match status" value="1"/>
</dbReference>
<keyword evidence="9 12" id="KW-0456">Lyase</keyword>
<name>F2IAB7_FLUTR</name>
<sequence>MNLFKGAGVALVTPFNADMSIDFPALRRLVQEQISGGTNYLVVQGTTGESPTLNSDEKKQVLETVLEENNGKLPIVYGVGGNNTLAVADAFKHIPKGVDGILSVAPYYNKPTQAGYIAHYKELASATDLPIILYNVPGRTGSNVLAETTLELAEIKNIVAMKEASGNMEQIMEIIRCKPEGFLLLSGDDAITLPIIAAGGDGVISVVANSFPAHFSKMVTSALNGDFETARKYHYDLLPITKLLFAEGNPGGVKIALEELGWMKPTMRLPLVQVSTELKAKICSETKKLMK</sequence>
<dbReference type="InterPro" id="IPR005263">
    <property type="entry name" value="DapA"/>
</dbReference>
<evidence type="ECO:0000256" key="14">
    <source>
        <dbReference type="PIRSR" id="PIRSR001365-1"/>
    </source>
</evidence>
<dbReference type="GO" id="GO:0009089">
    <property type="term" value="P:lysine biosynthetic process via diaminopimelate"/>
    <property type="evidence" value="ECO:0007669"/>
    <property type="project" value="UniProtKB-UniRule"/>
</dbReference>